<feature type="region of interest" description="Disordered" evidence="1">
    <location>
        <begin position="115"/>
        <end position="151"/>
    </location>
</feature>
<feature type="compositionally biased region" description="Polar residues" evidence="1">
    <location>
        <begin position="22"/>
        <end position="34"/>
    </location>
</feature>
<organism evidence="2 3">
    <name type="scientific">Takifugu flavidus</name>
    <name type="common">sansaifugu</name>
    <dbReference type="NCBI Taxonomy" id="433684"/>
    <lineage>
        <taxon>Eukaryota</taxon>
        <taxon>Metazoa</taxon>
        <taxon>Chordata</taxon>
        <taxon>Craniata</taxon>
        <taxon>Vertebrata</taxon>
        <taxon>Euteleostomi</taxon>
        <taxon>Actinopterygii</taxon>
        <taxon>Neopterygii</taxon>
        <taxon>Teleostei</taxon>
        <taxon>Neoteleostei</taxon>
        <taxon>Acanthomorphata</taxon>
        <taxon>Eupercaria</taxon>
        <taxon>Tetraodontiformes</taxon>
        <taxon>Tetradontoidea</taxon>
        <taxon>Tetraodontidae</taxon>
        <taxon>Takifugu</taxon>
    </lineage>
</organism>
<dbReference type="EMBL" id="RHFK02000004">
    <property type="protein sequence ID" value="TWW77424.1"/>
    <property type="molecule type" value="Genomic_DNA"/>
</dbReference>
<keyword evidence="3" id="KW-1185">Reference proteome</keyword>
<dbReference type="Proteomes" id="UP000324091">
    <property type="component" value="Chromosome 12"/>
</dbReference>
<feature type="compositionally biased region" description="Polar residues" evidence="1">
    <location>
        <begin position="73"/>
        <end position="91"/>
    </location>
</feature>
<proteinExistence type="predicted"/>
<protein>
    <submittedName>
        <fullName evidence="2">Uncharacterized protein</fullName>
    </submittedName>
</protein>
<feature type="compositionally biased region" description="Polar residues" evidence="1">
    <location>
        <begin position="1"/>
        <end position="13"/>
    </location>
</feature>
<gene>
    <name evidence="2" type="ORF">D4764_12G0008140</name>
</gene>
<name>A0A5C6PC86_9TELE</name>
<comment type="caution">
    <text evidence="2">The sequence shown here is derived from an EMBL/GenBank/DDBJ whole genome shotgun (WGS) entry which is preliminary data.</text>
</comment>
<feature type="region of interest" description="Disordered" evidence="1">
    <location>
        <begin position="1"/>
        <end position="95"/>
    </location>
</feature>
<evidence type="ECO:0000313" key="3">
    <source>
        <dbReference type="Proteomes" id="UP000324091"/>
    </source>
</evidence>
<evidence type="ECO:0000313" key="2">
    <source>
        <dbReference type="EMBL" id="TWW77424.1"/>
    </source>
</evidence>
<reference evidence="2 3" key="1">
    <citation type="submission" date="2019-04" db="EMBL/GenBank/DDBJ databases">
        <title>Chromosome genome assembly for Takifugu flavidus.</title>
        <authorList>
            <person name="Xiao S."/>
        </authorList>
    </citation>
    <scope>NUCLEOTIDE SEQUENCE [LARGE SCALE GENOMIC DNA]</scope>
    <source>
        <strain evidence="2">HTHZ2018</strain>
        <tissue evidence="2">Muscle</tissue>
    </source>
</reference>
<dbReference type="AlphaFoldDB" id="A0A5C6PC86"/>
<sequence>MSSEVQQQSTTRVQIRGAVLPNHTSPGTNNSQDLSPHPKAKGGYPLIHQGKLQYTGTDPGSNKDCHPCPSPLTIGNSRMVDSTTPLETTGSRAPAMRRELVSAARDQTAKVPAFRRPQHTMPPGLAPGGGPGPVGHGWPYQGHKAPDNGPPRIIETCKPLH</sequence>
<accession>A0A5C6PC86</accession>
<feature type="compositionally biased region" description="Gly residues" evidence="1">
    <location>
        <begin position="126"/>
        <end position="135"/>
    </location>
</feature>
<evidence type="ECO:0000256" key="1">
    <source>
        <dbReference type="SAM" id="MobiDB-lite"/>
    </source>
</evidence>